<dbReference type="SMART" id="SM00387">
    <property type="entry name" value="HATPase_c"/>
    <property type="match status" value="1"/>
</dbReference>
<dbReference type="SUPFAM" id="SSF55874">
    <property type="entry name" value="ATPase domain of HSP90 chaperone/DNA topoisomerase II/histidine kinase"/>
    <property type="match status" value="1"/>
</dbReference>
<dbReference type="InterPro" id="IPR005467">
    <property type="entry name" value="His_kinase_dom"/>
</dbReference>
<protein>
    <recommendedName>
        <fullName evidence="3">histidine kinase</fullName>
        <ecNumber evidence="3">2.7.13.3</ecNumber>
    </recommendedName>
</protein>
<evidence type="ECO:0000256" key="3">
    <source>
        <dbReference type="ARBA" id="ARBA00012438"/>
    </source>
</evidence>
<evidence type="ECO:0000256" key="4">
    <source>
        <dbReference type="ARBA" id="ARBA00022475"/>
    </source>
</evidence>
<evidence type="ECO:0000313" key="12">
    <source>
        <dbReference type="EMBL" id="MEM5502924.1"/>
    </source>
</evidence>
<dbReference type="EMBL" id="JBBMQO010000008">
    <property type="protein sequence ID" value="MEM5502924.1"/>
    <property type="molecule type" value="Genomic_DNA"/>
</dbReference>
<keyword evidence="9" id="KW-0067">ATP-binding</keyword>
<dbReference type="Pfam" id="PF00512">
    <property type="entry name" value="HisKA"/>
    <property type="match status" value="1"/>
</dbReference>
<feature type="transmembrane region" description="Helical" evidence="10">
    <location>
        <begin position="23"/>
        <end position="44"/>
    </location>
</feature>
<dbReference type="PROSITE" id="PS50109">
    <property type="entry name" value="HIS_KIN"/>
    <property type="match status" value="1"/>
</dbReference>
<dbReference type="Gene3D" id="3.30.565.10">
    <property type="entry name" value="Histidine kinase-like ATPase, C-terminal domain"/>
    <property type="match status" value="1"/>
</dbReference>
<evidence type="ECO:0000256" key="6">
    <source>
        <dbReference type="ARBA" id="ARBA00022679"/>
    </source>
</evidence>
<comment type="subcellular location">
    <subcellularLocation>
        <location evidence="2">Cell membrane</location>
        <topology evidence="2">Multi-pass membrane protein</topology>
    </subcellularLocation>
</comment>
<keyword evidence="7" id="KW-0547">Nucleotide-binding</keyword>
<dbReference type="SMART" id="SM00388">
    <property type="entry name" value="HisKA"/>
    <property type="match status" value="1"/>
</dbReference>
<reference evidence="12 13" key="1">
    <citation type="submission" date="2024-03" db="EMBL/GenBank/DDBJ databases">
        <title>Community enrichment and isolation of bacterial strains for fucoidan degradation.</title>
        <authorList>
            <person name="Sichert A."/>
        </authorList>
    </citation>
    <scope>NUCLEOTIDE SEQUENCE [LARGE SCALE GENOMIC DNA]</scope>
    <source>
        <strain evidence="12 13">AS62</strain>
    </source>
</reference>
<dbReference type="GO" id="GO:0016301">
    <property type="term" value="F:kinase activity"/>
    <property type="evidence" value="ECO:0007669"/>
    <property type="project" value="UniProtKB-KW"/>
</dbReference>
<dbReference type="RefSeq" id="WP_342849123.1">
    <property type="nucleotide sequence ID" value="NZ_JBBMQO010000008.1"/>
</dbReference>
<keyword evidence="5" id="KW-0597">Phosphoprotein</keyword>
<dbReference type="SMART" id="SM00304">
    <property type="entry name" value="HAMP"/>
    <property type="match status" value="1"/>
</dbReference>
<keyword evidence="6" id="KW-0808">Transferase</keyword>
<sequence>MSADVADTNKIKVSATRSLSSKLLGLTILFVLFAEILMFVPSVANFRIEWLKERLNTAGAASVLISTETSADLSRAAQDEVLMATGAKAIALRTGGIARLVVVAQMPPQVDEMINVDSFSPIDAIVDAFDTMIFGGDKALRVVGKIGDSEQIIEMVLKDDKLREAMLIYARNVALISLLISVLTALLVFLAINRIMIKPARAITRSMLKFAANPSAPDAITQFKDSNDEMGIAARELTSMQRQMQNTLRSQKRLADLGLAVSKINHDMRNILASAQLMSDMLADSDDPAVKRFGPKLVRTLDRAVNYTNDVLSYGKAQEQMPERRRIALSSVIEDVRDHLGVAADEGLEFSSAVDSAFEVDADPEQLFRVLHNLCRNAVQAMRDDQMPSSIKRLDISAMKDGANIIIHVEDTGPGLPQKALDNLFSAFKGSARHNGTGLGLAIAHELITAHGGSIKLREGRTVGTHFEIHLPQILGDKLAAKETMTRLNPSEN</sequence>
<dbReference type="InterPro" id="IPR003594">
    <property type="entry name" value="HATPase_dom"/>
</dbReference>
<evidence type="ECO:0000256" key="2">
    <source>
        <dbReference type="ARBA" id="ARBA00004651"/>
    </source>
</evidence>
<dbReference type="CDD" id="cd00075">
    <property type="entry name" value="HATPase"/>
    <property type="match status" value="1"/>
</dbReference>
<dbReference type="InterPro" id="IPR050980">
    <property type="entry name" value="2C_sensor_his_kinase"/>
</dbReference>
<evidence type="ECO:0000256" key="9">
    <source>
        <dbReference type="ARBA" id="ARBA00022840"/>
    </source>
</evidence>
<organism evidence="12 13">
    <name type="scientific">Ahrensia kielensis</name>
    <dbReference type="NCBI Taxonomy" id="76980"/>
    <lineage>
        <taxon>Bacteria</taxon>
        <taxon>Pseudomonadati</taxon>
        <taxon>Pseudomonadota</taxon>
        <taxon>Alphaproteobacteria</taxon>
        <taxon>Hyphomicrobiales</taxon>
        <taxon>Ahrensiaceae</taxon>
        <taxon>Ahrensia</taxon>
    </lineage>
</organism>
<dbReference type="InterPro" id="IPR003661">
    <property type="entry name" value="HisK_dim/P_dom"/>
</dbReference>
<comment type="catalytic activity">
    <reaction evidence="1">
        <text>ATP + protein L-histidine = ADP + protein N-phospho-L-histidine.</text>
        <dbReference type="EC" id="2.7.13.3"/>
    </reaction>
</comment>
<evidence type="ECO:0000256" key="1">
    <source>
        <dbReference type="ARBA" id="ARBA00000085"/>
    </source>
</evidence>
<dbReference type="PANTHER" id="PTHR44936:SF10">
    <property type="entry name" value="SENSOR PROTEIN RSTB"/>
    <property type="match status" value="1"/>
</dbReference>
<dbReference type="InterPro" id="IPR036097">
    <property type="entry name" value="HisK_dim/P_sf"/>
</dbReference>
<evidence type="ECO:0000256" key="7">
    <source>
        <dbReference type="ARBA" id="ARBA00022741"/>
    </source>
</evidence>
<dbReference type="InterPro" id="IPR036890">
    <property type="entry name" value="HATPase_C_sf"/>
</dbReference>
<dbReference type="EC" id="2.7.13.3" evidence="3"/>
<keyword evidence="13" id="KW-1185">Reference proteome</keyword>
<keyword evidence="10" id="KW-1133">Transmembrane helix</keyword>
<dbReference type="InterPro" id="IPR003660">
    <property type="entry name" value="HAMP_dom"/>
</dbReference>
<keyword evidence="4" id="KW-1003">Cell membrane</keyword>
<keyword evidence="10" id="KW-0472">Membrane</keyword>
<evidence type="ECO:0000256" key="5">
    <source>
        <dbReference type="ARBA" id="ARBA00022553"/>
    </source>
</evidence>
<evidence type="ECO:0000259" key="11">
    <source>
        <dbReference type="PROSITE" id="PS50109"/>
    </source>
</evidence>
<accession>A0ABU9T9X2</accession>
<comment type="caution">
    <text evidence="12">The sequence shown here is derived from an EMBL/GenBank/DDBJ whole genome shotgun (WGS) entry which is preliminary data.</text>
</comment>
<dbReference type="InterPro" id="IPR004358">
    <property type="entry name" value="Sig_transdc_His_kin-like_C"/>
</dbReference>
<dbReference type="PANTHER" id="PTHR44936">
    <property type="entry name" value="SENSOR PROTEIN CREC"/>
    <property type="match status" value="1"/>
</dbReference>
<keyword evidence="8 12" id="KW-0418">Kinase</keyword>
<feature type="domain" description="Histidine kinase" evidence="11">
    <location>
        <begin position="263"/>
        <end position="475"/>
    </location>
</feature>
<evidence type="ECO:0000313" key="13">
    <source>
        <dbReference type="Proteomes" id="UP001477870"/>
    </source>
</evidence>
<evidence type="ECO:0000256" key="10">
    <source>
        <dbReference type="SAM" id="Phobius"/>
    </source>
</evidence>
<dbReference type="Proteomes" id="UP001477870">
    <property type="component" value="Unassembled WGS sequence"/>
</dbReference>
<dbReference type="Pfam" id="PF02518">
    <property type="entry name" value="HATPase_c"/>
    <property type="match status" value="1"/>
</dbReference>
<name>A0ABU9T9X2_9HYPH</name>
<feature type="transmembrane region" description="Helical" evidence="10">
    <location>
        <begin position="173"/>
        <end position="192"/>
    </location>
</feature>
<dbReference type="PRINTS" id="PR00344">
    <property type="entry name" value="BCTRLSENSOR"/>
</dbReference>
<evidence type="ECO:0000256" key="8">
    <source>
        <dbReference type="ARBA" id="ARBA00022777"/>
    </source>
</evidence>
<dbReference type="SUPFAM" id="SSF47384">
    <property type="entry name" value="Homodimeric domain of signal transducing histidine kinase"/>
    <property type="match status" value="1"/>
</dbReference>
<gene>
    <name evidence="12" type="ORF">WNY59_15130</name>
</gene>
<dbReference type="Gene3D" id="1.10.287.130">
    <property type="match status" value="1"/>
</dbReference>
<keyword evidence="10" id="KW-0812">Transmembrane</keyword>
<proteinExistence type="predicted"/>